<dbReference type="Gene3D" id="3.40.50.1580">
    <property type="entry name" value="Nucleoside phosphorylase domain"/>
    <property type="match status" value="1"/>
</dbReference>
<evidence type="ECO:0000259" key="3">
    <source>
        <dbReference type="Pfam" id="PF10423"/>
    </source>
</evidence>
<dbReference type="Pfam" id="PF01048">
    <property type="entry name" value="PNP_UDP_1"/>
    <property type="match status" value="1"/>
</dbReference>
<comment type="catalytic activity">
    <reaction evidence="1">
        <text>AMP + H2O = D-ribose 5-phosphate + adenine</text>
        <dbReference type="Rhea" id="RHEA:20129"/>
        <dbReference type="ChEBI" id="CHEBI:15377"/>
        <dbReference type="ChEBI" id="CHEBI:16708"/>
        <dbReference type="ChEBI" id="CHEBI:78346"/>
        <dbReference type="ChEBI" id="CHEBI:456215"/>
        <dbReference type="EC" id="3.2.2.4"/>
    </reaction>
</comment>
<dbReference type="GO" id="GO:0009116">
    <property type="term" value="P:nucleoside metabolic process"/>
    <property type="evidence" value="ECO:0007669"/>
    <property type="project" value="InterPro"/>
</dbReference>
<keyword evidence="1 4" id="KW-0378">Hydrolase</keyword>
<dbReference type="NCBIfam" id="TIGR01717">
    <property type="entry name" value="AMP-nucleosdse"/>
    <property type="match status" value="1"/>
</dbReference>
<reference evidence="4 5" key="1">
    <citation type="submission" date="2020-08" db="EMBL/GenBank/DDBJ databases">
        <title>Genomic Encyclopedia of Type Strains, Phase IV (KMG-IV): sequencing the most valuable type-strain genomes for metagenomic binning, comparative biology and taxonomic classification.</title>
        <authorList>
            <person name="Goeker M."/>
        </authorList>
    </citation>
    <scope>NUCLEOTIDE SEQUENCE [LARGE SCALE GENOMIC DNA]</scope>
    <source>
        <strain evidence="4 5">DSM 29514</strain>
    </source>
</reference>
<dbReference type="EC" id="3.2.2.4" evidence="1"/>
<evidence type="ECO:0000313" key="5">
    <source>
        <dbReference type="Proteomes" id="UP000519897"/>
    </source>
</evidence>
<dbReference type="CDD" id="cd17762">
    <property type="entry name" value="AMN"/>
    <property type="match status" value="1"/>
</dbReference>
<dbReference type="Pfam" id="PF10423">
    <property type="entry name" value="AMNp_N"/>
    <property type="match status" value="1"/>
</dbReference>
<accession>A0A7W6LE34</accession>
<feature type="domain" description="AMP nucleoside phosphorylase N-terminal" evidence="3">
    <location>
        <begin position="29"/>
        <end position="184"/>
    </location>
</feature>
<dbReference type="RefSeq" id="WP_062552787.1">
    <property type="nucleotide sequence ID" value="NZ_CP049250.1"/>
</dbReference>
<dbReference type="InterPro" id="IPR018953">
    <property type="entry name" value="AMP_nucleoside_Pase_N"/>
</dbReference>
<dbReference type="AlphaFoldDB" id="A0A7W6LE34"/>
<dbReference type="InterPro" id="IPR047039">
    <property type="entry name" value="AMN_phosphorylase"/>
</dbReference>
<dbReference type="Gene3D" id="3.30.1730.10">
    <property type="entry name" value="AMP nucleoside phosphorylase, N-terminal domain"/>
    <property type="match status" value="1"/>
</dbReference>
<dbReference type="InterPro" id="IPR035994">
    <property type="entry name" value="Nucleoside_phosphorylase_sf"/>
</dbReference>
<proteinExistence type="inferred from homology"/>
<dbReference type="HAMAP" id="MF_01932">
    <property type="entry name" value="AMP_nucleosidase"/>
    <property type="match status" value="1"/>
</dbReference>
<dbReference type="GO" id="GO:0005829">
    <property type="term" value="C:cytosol"/>
    <property type="evidence" value="ECO:0007669"/>
    <property type="project" value="TreeGrafter"/>
</dbReference>
<gene>
    <name evidence="1" type="primary">amn</name>
    <name evidence="4" type="ORF">GGQ72_001169</name>
</gene>
<dbReference type="SUPFAM" id="SSF53167">
    <property type="entry name" value="Purine and uridine phosphorylases"/>
    <property type="match status" value="1"/>
</dbReference>
<evidence type="ECO:0000259" key="2">
    <source>
        <dbReference type="Pfam" id="PF01048"/>
    </source>
</evidence>
<organism evidence="4 5">
    <name type="scientific">Rhizobium rhizoryzae</name>
    <dbReference type="NCBI Taxonomy" id="451876"/>
    <lineage>
        <taxon>Bacteria</taxon>
        <taxon>Pseudomonadati</taxon>
        <taxon>Pseudomonadota</taxon>
        <taxon>Alphaproteobacteria</taxon>
        <taxon>Hyphomicrobiales</taxon>
        <taxon>Rhizobiaceae</taxon>
        <taxon>Rhizobium/Agrobacterium group</taxon>
        <taxon>Rhizobium</taxon>
    </lineage>
</organism>
<dbReference type="PANTHER" id="PTHR43691:SF6">
    <property type="entry name" value="AMP NUCLEOSIDASE"/>
    <property type="match status" value="1"/>
</dbReference>
<dbReference type="InterPro" id="IPR000845">
    <property type="entry name" value="Nucleoside_phosphorylase_d"/>
</dbReference>
<comment type="similarity">
    <text evidence="1">Belongs to the AMP nucleosidase family.</text>
</comment>
<sequence length="498" mass="55358">MTKRIFSQSAPTFINPPAYEPRVFSDPAAAVDALTELYERNTGFLIEAFGNLAKGQPIEGRYRACYPQVSIETTSFGHIDSRLSYGHVTAPGHYTTTVTRPKLFRHYLKEQLGLLMRNHNVPITVSESQTPIPLHFAFGEGAHIEASASATVSDMPLRDIFDTPDLNNTDDLIANGEYDQVPGEPAPLAPFTAQRIDYSLARLSHYTATSADHFQNFVLFTNYQFYIDEFAAWARELMANGGEGYTAFVEPGNIITPAGSRTNEAPVRLPQMPAYHLKKKGHAGITLVNIGVGPSNAKTITDHIAVLRPHAWLMVGHCAGLRNSQRLGDYVLAHAYMREDHVLDDDLPVWVPIPALAEVQQALEDAVEEITGLEGFELKRIMRTGTVATIDNRNWELRDQAGPVKRLSQARAIALDMESATIAANGFRFRVPYGTLLCVSDKPLHGELKLPGMATEFYRTQVRQHLKIGIRAVQKLAAMPTETLHSRKLRSFYETAFQ</sequence>
<dbReference type="EMBL" id="JACIEC010000001">
    <property type="protein sequence ID" value="MBB4142670.1"/>
    <property type="molecule type" value="Genomic_DNA"/>
</dbReference>
<name>A0A7W6LE34_9HYPH</name>
<protein>
    <recommendedName>
        <fullName evidence="1">AMP nucleosidase</fullName>
        <ecNumber evidence="1">3.2.2.4</ecNumber>
    </recommendedName>
</protein>
<dbReference type="NCBIfam" id="NF006142">
    <property type="entry name" value="PRK08292.1"/>
    <property type="match status" value="1"/>
</dbReference>
<dbReference type="GO" id="GO:0044209">
    <property type="term" value="P:AMP salvage"/>
    <property type="evidence" value="ECO:0007669"/>
    <property type="project" value="InterPro"/>
</dbReference>
<dbReference type="GO" id="GO:0008714">
    <property type="term" value="F:AMP nucleosidase activity"/>
    <property type="evidence" value="ECO:0007669"/>
    <property type="project" value="UniProtKB-UniRule"/>
</dbReference>
<feature type="domain" description="Nucleoside phosphorylase" evidence="2">
    <location>
        <begin position="281"/>
        <end position="445"/>
    </location>
</feature>
<keyword evidence="4" id="KW-0326">Glycosidase</keyword>
<evidence type="ECO:0000313" key="4">
    <source>
        <dbReference type="EMBL" id="MBB4142670.1"/>
    </source>
</evidence>
<comment type="caution">
    <text evidence="4">The sequence shown here is derived from an EMBL/GenBank/DDBJ whole genome shotgun (WGS) entry which is preliminary data.</text>
</comment>
<dbReference type="InterPro" id="IPR037109">
    <property type="entry name" value="AMP_N_sf"/>
</dbReference>
<dbReference type="PANTHER" id="PTHR43691">
    <property type="entry name" value="URIDINE PHOSPHORYLASE"/>
    <property type="match status" value="1"/>
</dbReference>
<keyword evidence="5" id="KW-1185">Reference proteome</keyword>
<evidence type="ECO:0000256" key="1">
    <source>
        <dbReference type="HAMAP-Rule" id="MF_01932"/>
    </source>
</evidence>
<comment type="function">
    <text evidence="1">Catalyzes the hydrolysis of the N-glycosidic bond of AMP to form adenine and ribose 5-phosphate. Involved in regulation of AMP concentrations.</text>
</comment>
<dbReference type="InterPro" id="IPR011271">
    <property type="entry name" value="AMP_nucleosidase"/>
</dbReference>
<dbReference type="Proteomes" id="UP000519897">
    <property type="component" value="Unassembled WGS sequence"/>
</dbReference>